<sequence>MNKTVTINISGRQFFIDEDAYTRLNTYQKKVEQSFLNQDGGDEIIKDIEARIAELFEEKINRETDVVTLDMIEEMISIMGEPEEMTDEEDEKQSKSRPTSTALIKPSKRFYRDIDNRILGGVCAGLAAYFGIDSIIVRIIALVLIPFTSGAIILIYLVLWMALPPAITTAQKLEMRGKHITINTIEESIKNEYDEVKKNFKNFKQSDTYKKSESFFSRFSKSDKTVLIIVAVILGLLVFSNFIHIGPHIFHAPFAAFSSITHGIAPTFNHIFFPGALPIVLVLLVLGLIFKTIFKVILYIIAFLLLGALFLKVIFWMFGGFLLMA</sequence>
<gene>
    <name evidence="9" type="ORF">KEM10_08160</name>
</gene>
<keyword evidence="4 7" id="KW-1133">Transmembrane helix</keyword>
<feature type="transmembrane region" description="Helical" evidence="7">
    <location>
        <begin position="151"/>
        <end position="170"/>
    </location>
</feature>
<feature type="transmembrane region" description="Helical" evidence="7">
    <location>
        <begin position="297"/>
        <end position="318"/>
    </location>
</feature>
<evidence type="ECO:0000256" key="5">
    <source>
        <dbReference type="ARBA" id="ARBA00023136"/>
    </source>
</evidence>
<name>A0ABS5JTP8_9BACT</name>
<evidence type="ECO:0000256" key="1">
    <source>
        <dbReference type="ARBA" id="ARBA00004162"/>
    </source>
</evidence>
<feature type="region of interest" description="Disordered" evidence="6">
    <location>
        <begin position="80"/>
        <end position="100"/>
    </location>
</feature>
<accession>A0ABS5JTP8</accession>
<organism evidence="9 10">
    <name type="scientific">Carboxylicivirga linearis</name>
    <dbReference type="NCBI Taxonomy" id="1628157"/>
    <lineage>
        <taxon>Bacteria</taxon>
        <taxon>Pseudomonadati</taxon>
        <taxon>Bacteroidota</taxon>
        <taxon>Bacteroidia</taxon>
        <taxon>Marinilabiliales</taxon>
        <taxon>Marinilabiliaceae</taxon>
        <taxon>Carboxylicivirga</taxon>
    </lineage>
</organism>
<feature type="transmembrane region" description="Helical" evidence="7">
    <location>
        <begin position="118"/>
        <end position="145"/>
    </location>
</feature>
<feature type="compositionally biased region" description="Acidic residues" evidence="6">
    <location>
        <begin position="81"/>
        <end position="91"/>
    </location>
</feature>
<evidence type="ECO:0000313" key="10">
    <source>
        <dbReference type="Proteomes" id="UP000708576"/>
    </source>
</evidence>
<dbReference type="EMBL" id="JAGUCO010000004">
    <property type="protein sequence ID" value="MBS2098252.1"/>
    <property type="molecule type" value="Genomic_DNA"/>
</dbReference>
<evidence type="ECO:0000259" key="8">
    <source>
        <dbReference type="Pfam" id="PF04024"/>
    </source>
</evidence>
<dbReference type="InterPro" id="IPR007168">
    <property type="entry name" value="Phageshock_PspC_N"/>
</dbReference>
<feature type="transmembrane region" description="Helical" evidence="7">
    <location>
        <begin position="226"/>
        <end position="250"/>
    </location>
</feature>
<dbReference type="RefSeq" id="WP_212215496.1">
    <property type="nucleotide sequence ID" value="NZ_JAGUCO010000004.1"/>
</dbReference>
<dbReference type="PANTHER" id="PTHR33885:SF3">
    <property type="entry name" value="PHAGE SHOCK PROTEIN C"/>
    <property type="match status" value="1"/>
</dbReference>
<evidence type="ECO:0000256" key="4">
    <source>
        <dbReference type="ARBA" id="ARBA00022989"/>
    </source>
</evidence>
<keyword evidence="3 7" id="KW-0812">Transmembrane</keyword>
<evidence type="ECO:0000313" key="9">
    <source>
        <dbReference type="EMBL" id="MBS2098252.1"/>
    </source>
</evidence>
<evidence type="ECO:0000256" key="6">
    <source>
        <dbReference type="SAM" id="MobiDB-lite"/>
    </source>
</evidence>
<dbReference type="Proteomes" id="UP000708576">
    <property type="component" value="Unassembled WGS sequence"/>
</dbReference>
<evidence type="ECO:0000256" key="3">
    <source>
        <dbReference type="ARBA" id="ARBA00022692"/>
    </source>
</evidence>
<evidence type="ECO:0000256" key="7">
    <source>
        <dbReference type="SAM" id="Phobius"/>
    </source>
</evidence>
<feature type="domain" description="Phage shock protein PspC N-terminal" evidence="8">
    <location>
        <begin position="108"/>
        <end position="165"/>
    </location>
</feature>
<proteinExistence type="predicted"/>
<keyword evidence="5 7" id="KW-0472">Membrane</keyword>
<keyword evidence="2" id="KW-1003">Cell membrane</keyword>
<dbReference type="PANTHER" id="PTHR33885">
    <property type="entry name" value="PHAGE SHOCK PROTEIN C"/>
    <property type="match status" value="1"/>
</dbReference>
<comment type="caution">
    <text evidence="9">The sequence shown here is derived from an EMBL/GenBank/DDBJ whole genome shotgun (WGS) entry which is preliminary data.</text>
</comment>
<dbReference type="InterPro" id="IPR052027">
    <property type="entry name" value="PspC"/>
</dbReference>
<protein>
    <submittedName>
        <fullName evidence="9">PspC domain-containing protein</fullName>
    </submittedName>
</protein>
<keyword evidence="10" id="KW-1185">Reference proteome</keyword>
<dbReference type="Pfam" id="PF04024">
    <property type="entry name" value="PspC"/>
    <property type="match status" value="1"/>
</dbReference>
<comment type="subcellular location">
    <subcellularLocation>
        <location evidence="1">Cell membrane</location>
        <topology evidence="1">Single-pass membrane protein</topology>
    </subcellularLocation>
</comment>
<reference evidence="9 10" key="1">
    <citation type="journal article" date="2015" name="Int. J. Syst. Evol. Microbiol.">
        <title>Carboxylicivirga linearis sp. nov., isolated from a sea cucumber culture pond.</title>
        <authorList>
            <person name="Wang F.Q."/>
            <person name="Zhou Y.X."/>
            <person name="Lin X.Z."/>
            <person name="Chen G.J."/>
            <person name="Du Z.J."/>
        </authorList>
    </citation>
    <scope>NUCLEOTIDE SEQUENCE [LARGE SCALE GENOMIC DNA]</scope>
    <source>
        <strain evidence="9 10">FB218</strain>
    </source>
</reference>
<evidence type="ECO:0000256" key="2">
    <source>
        <dbReference type="ARBA" id="ARBA00022475"/>
    </source>
</evidence>
<feature type="transmembrane region" description="Helical" evidence="7">
    <location>
        <begin position="270"/>
        <end position="290"/>
    </location>
</feature>